<gene>
    <name evidence="2" type="ORF">K5V21_10530</name>
</gene>
<organism evidence="2 3">
    <name type="scientific">Clostridium sardiniense</name>
    <name type="common">Clostridium absonum</name>
    <dbReference type="NCBI Taxonomy" id="29369"/>
    <lineage>
        <taxon>Bacteria</taxon>
        <taxon>Bacillati</taxon>
        <taxon>Bacillota</taxon>
        <taxon>Clostridia</taxon>
        <taxon>Eubacteriales</taxon>
        <taxon>Clostridiaceae</taxon>
        <taxon>Clostridium</taxon>
    </lineage>
</organism>
<dbReference type="NCBIfam" id="TIGR00277">
    <property type="entry name" value="HDIG"/>
    <property type="match status" value="1"/>
</dbReference>
<comment type="caution">
    <text evidence="2">The sequence shown here is derived from an EMBL/GenBank/DDBJ whole genome shotgun (WGS) entry which is preliminary data.</text>
</comment>
<dbReference type="Proteomes" id="UP001299068">
    <property type="component" value="Unassembled WGS sequence"/>
</dbReference>
<dbReference type="Gene3D" id="1.10.3210.10">
    <property type="entry name" value="Hypothetical protein af1432"/>
    <property type="match status" value="1"/>
</dbReference>
<evidence type="ECO:0000313" key="3">
    <source>
        <dbReference type="Proteomes" id="UP001299068"/>
    </source>
</evidence>
<protein>
    <submittedName>
        <fullName evidence="2">HD domain-containing protein</fullName>
    </submittedName>
</protein>
<evidence type="ECO:0000259" key="1">
    <source>
        <dbReference type="Pfam" id="PF01966"/>
    </source>
</evidence>
<accession>A0ABS7KYK1</accession>
<dbReference type="RefSeq" id="WP_221861219.1">
    <property type="nucleotide sequence ID" value="NZ_JAIKTU010000008.1"/>
</dbReference>
<proteinExistence type="predicted"/>
<dbReference type="InterPro" id="IPR006675">
    <property type="entry name" value="HDIG_dom"/>
</dbReference>
<keyword evidence="3" id="KW-1185">Reference proteome</keyword>
<name>A0ABS7KYK1_CLOSR</name>
<dbReference type="SUPFAM" id="SSF109604">
    <property type="entry name" value="HD-domain/PDEase-like"/>
    <property type="match status" value="1"/>
</dbReference>
<dbReference type="EMBL" id="JAIKTU010000008">
    <property type="protein sequence ID" value="MBY0755885.1"/>
    <property type="molecule type" value="Genomic_DNA"/>
</dbReference>
<feature type="domain" description="HD" evidence="1">
    <location>
        <begin position="45"/>
        <end position="166"/>
    </location>
</feature>
<sequence>MIYRVKQFFWHVTSRWQSIDNKLIKKYLNKKEIEIFNRLNVSEQQHCIRVCNDALEKVNKENIDINKNKLAKVALLHDVGKTIKSLNVMDKSIMVILDKFTKGSLRNYTNIKKIDVYYNHPKEGVRILEDLYRYDNEFLEVVKKHHKESEESEDNIYLKIIRECDNKN</sequence>
<dbReference type="InterPro" id="IPR006674">
    <property type="entry name" value="HD_domain"/>
</dbReference>
<reference evidence="2 3" key="1">
    <citation type="journal article" date="2021" name="Cell Host Microbe">
        <title>in vivo commensal control of Clostridioides difficile virulence.</title>
        <authorList>
            <person name="Girinathan B.P."/>
            <person name="Dibenedetto N."/>
            <person name="Worley J.N."/>
            <person name="Peltier J."/>
            <person name="Arrieta-Ortiz M.L."/>
            <person name="Rupa Christinal Immanuel S."/>
            <person name="Lavin R."/>
            <person name="Delaney M.L."/>
            <person name="Cummins C."/>
            <person name="Hoffmann M."/>
            <person name="Luo Y."/>
            <person name="Gonzalez-Escalona N."/>
            <person name="Allard M."/>
            <person name="Onderdonk A.B."/>
            <person name="Gerber G.K."/>
            <person name="Sonenshein A.L."/>
            <person name="Baliga N."/>
            <person name="Dupuy B."/>
            <person name="Bry L."/>
        </authorList>
    </citation>
    <scope>NUCLEOTIDE SEQUENCE [LARGE SCALE GENOMIC DNA]</scope>
    <source>
        <strain evidence="2 3">DSM 599</strain>
    </source>
</reference>
<dbReference type="Pfam" id="PF01966">
    <property type="entry name" value="HD"/>
    <property type="match status" value="1"/>
</dbReference>
<evidence type="ECO:0000313" key="2">
    <source>
        <dbReference type="EMBL" id="MBY0755885.1"/>
    </source>
</evidence>